<dbReference type="InterPro" id="IPR001789">
    <property type="entry name" value="Sig_transdc_resp-reg_receiver"/>
</dbReference>
<feature type="domain" description="Response regulatory" evidence="13">
    <location>
        <begin position="1391"/>
        <end position="1505"/>
    </location>
</feature>
<dbReference type="Gene3D" id="3.30.200.20">
    <property type="entry name" value="Phosphorylase Kinase, domain 1"/>
    <property type="match status" value="2"/>
</dbReference>
<evidence type="ECO:0000313" key="16">
    <source>
        <dbReference type="Proteomes" id="UP000006310"/>
    </source>
</evidence>
<comment type="catalytic activity">
    <reaction evidence="8">
        <text>L-threonyl-[protein] + ATP = O-phospho-L-threonyl-[protein] + ADP + H(+)</text>
        <dbReference type="Rhea" id="RHEA:46608"/>
        <dbReference type="Rhea" id="RHEA-COMP:11060"/>
        <dbReference type="Rhea" id="RHEA-COMP:11605"/>
        <dbReference type="ChEBI" id="CHEBI:15378"/>
        <dbReference type="ChEBI" id="CHEBI:30013"/>
        <dbReference type="ChEBI" id="CHEBI:30616"/>
        <dbReference type="ChEBI" id="CHEBI:61977"/>
        <dbReference type="ChEBI" id="CHEBI:456216"/>
        <dbReference type="EC" id="2.7.11.1"/>
    </reaction>
</comment>
<dbReference type="FunFam" id="1.10.510.10:FF:000340">
    <property type="entry name" value="Serine threonine protein kinase"/>
    <property type="match status" value="1"/>
</dbReference>
<keyword evidence="2" id="KW-0723">Serine/threonine-protein kinase</keyword>
<feature type="region of interest" description="Disordered" evidence="11">
    <location>
        <begin position="1244"/>
        <end position="1268"/>
    </location>
</feature>
<keyword evidence="16" id="KW-1185">Reference proteome</keyword>
<dbReference type="GO" id="GO:0034605">
    <property type="term" value="P:cellular response to heat"/>
    <property type="evidence" value="ECO:0007669"/>
    <property type="project" value="EnsemblFungi"/>
</dbReference>
<dbReference type="EMBL" id="HE978318">
    <property type="protein sequence ID" value="CCK70579.1"/>
    <property type="molecule type" value="Genomic_DNA"/>
</dbReference>
<evidence type="ECO:0000256" key="10">
    <source>
        <dbReference type="PROSITE-ProRule" id="PRU00169"/>
    </source>
</evidence>
<feature type="compositionally biased region" description="Polar residues" evidence="11">
    <location>
        <begin position="764"/>
        <end position="773"/>
    </location>
</feature>
<feature type="region of interest" description="Disordered" evidence="11">
    <location>
        <begin position="731"/>
        <end position="777"/>
    </location>
</feature>
<comment type="caution">
    <text evidence="10">Lacks conserved residue(s) required for the propagation of feature annotation.</text>
</comment>
<evidence type="ECO:0000313" key="15">
    <source>
        <dbReference type="EMBL" id="CCK70579.1"/>
    </source>
</evidence>
<feature type="compositionally biased region" description="Low complexity" evidence="11">
    <location>
        <begin position="818"/>
        <end position="830"/>
    </location>
</feature>
<dbReference type="GO" id="GO:0005634">
    <property type="term" value="C:nucleus"/>
    <property type="evidence" value="ECO:0007669"/>
    <property type="project" value="EnsemblFungi"/>
</dbReference>
<reference evidence="16" key="2">
    <citation type="submission" date="2012-08" db="EMBL/GenBank/DDBJ databases">
        <title>Genome sequence of Kazachstania naganishii.</title>
        <authorList>
            <person name="Gordon J.L."/>
            <person name="Armisen D."/>
            <person name="Proux-Wera E."/>
            <person name="OhEigeartaigh S.S."/>
            <person name="Byrne K.P."/>
            <person name="Wolfe K.H."/>
        </authorList>
    </citation>
    <scope>NUCLEOTIDE SEQUENCE [LARGE SCALE GENOMIC DNA]</scope>
    <source>
        <strain evidence="16">ATCC MYA-139 / BCRC 22969 / CBS 8797 / CCRC 22969 / KCTC 17520 / NBRC 10181 / NCYC 3082</strain>
    </source>
</reference>
<dbReference type="InterPro" id="IPR000961">
    <property type="entry name" value="AGC-kinase_C"/>
</dbReference>
<dbReference type="EC" id="2.7.11.1" evidence="1"/>
<feature type="region of interest" description="Disordered" evidence="11">
    <location>
        <begin position="802"/>
        <end position="846"/>
    </location>
</feature>
<sequence length="1527" mass="168582">MSGDDDREYEDYLRLATEQNPSMIMELDLEGRIKYISKQWEDIVQLPVPTGSISSVIDGTEEDKMVFNRAMEMMLQNDNISYTVTFTLASGEVLEACGIMISGDEKQETHSMWILKPYNEMPHDIVGLPETLLQKLGFGATIFHEYLKQLEAQGITDEAELPCPRLELCRVCECFVPDWWLETHSQTCVMEHRVESVIQLLHDNLIDQMNLISQQPTEYKNLPLVTKSDSYLDNILDSLKNLCQFAININTSELFSKYQKFHNNKTESLLDMFNDQGRSEEQDNASQCFFEFSPNTKTHIREIQLWENPLQLDSQDHDPDNGGGLTLLVTDTIQLAREKVEAVVRLDNAMTYSLKIRNEINNEVMSMIREQLEFNRMQIPKLESPQPSAKPLFANSYLQNDVMPHRSDNDSNGSRLSNMSTKDPTSSSGTYTPTDITAPQPREECPSGSITPGTEVAYPKGTKSAQHTTLLSGDKYKPLPTVSTVATSLLPKARTTISLTPRRGSPLLMQRTSSANPSITDKSPLNSPFVNSREYLTPEQFPAGVSSPNQPLSPLLLATNQFKTPAPTIKDYDILKPISKGAYGSVYLAKRKLTGEYFAIKVLRKSDMIAKNQVTNVKSERAIMMVQSDKPYVARLYATFQNKNNLFLVMEYLAGGDLAALLKMMGYLPDKWVKQYITEIIIGVDDMHRDGIIHHDLKPDNLLIDSSGHVKLTDFGLSRAGLIKRHKMLPRKKNSLTLTQDNSPSSSTPNSNQSFRIRRAAKSRNPSDSSETSKPLDFVGKFNSEVQALKRTESELSFSMIDVSRSSTPPPPMTGMRTSTSSANGSFSSTTGGGGGKGGGSSSSAATATTAVTPTLPLTNDVSTPVQVAPTTGIEYHSLESSTAPPSDLALFHPNDTKQNKKFFGTPDYLAPETIEGTGEDPSCDWWSVGCIFFELLLGYPPFHASTPERVFQKILSCDVQWPEFSSLEEEREVITPEAKDLIIKLLELDPKKRLGSNGAIEIMKHPYFNGVDWDNVYDSEASFVPSIENMEDTDYFDPRGAVLEDFGGDDNDEDVGNSSVKMNRSRVDSNLDVPEIQTSPGYVPLLGSPGGDNSGQNKSSGLALTTSADIAGLSNKALNKLSIASVLESVPHDAAGSRSSAKSISLAIPPHMRERRGSKLSDSQTEFGSFYFRNLSALDKANKDAINRLKSKHMNEAGQHRRSSSSSQAGSSSENSLSKARPGRISLNGSPAINSITRSIAKSDTSSVRSFSPDRSMSLERSITSRKGSNASMLDSIVTANPLTASITNASTPIGVNPSFYYSDSESPIVNKFKSPLSPSHAVQSSVARSGLILKPAPVADKRRSSSETNSENSDRLQAISRVNSLRYRRRSQRKSSGMSDNANIGYHMDILLCEPIPIHLYRAVKDLETLGCSVVSVGAADELVSRATGSVKFDIIISAYRLSKLGALDICKLLRKTNGINSNTPFIVVTNYYQEALSFNVFDDVLEKPVVFDDLRRVISKYALKKSQEEEDTIFSDADDFHIPQ</sequence>
<comment type="catalytic activity">
    <reaction evidence="9">
        <text>L-seryl-[protein] + ATP = O-phospho-L-seryl-[protein] + ADP + H(+)</text>
        <dbReference type="Rhea" id="RHEA:17989"/>
        <dbReference type="Rhea" id="RHEA-COMP:9863"/>
        <dbReference type="Rhea" id="RHEA-COMP:11604"/>
        <dbReference type="ChEBI" id="CHEBI:15378"/>
        <dbReference type="ChEBI" id="CHEBI:29999"/>
        <dbReference type="ChEBI" id="CHEBI:30616"/>
        <dbReference type="ChEBI" id="CHEBI:83421"/>
        <dbReference type="ChEBI" id="CHEBI:456216"/>
        <dbReference type="EC" id="2.7.11.1"/>
    </reaction>
</comment>
<dbReference type="InterPro" id="IPR008271">
    <property type="entry name" value="Ser/Thr_kinase_AS"/>
</dbReference>
<dbReference type="GO" id="GO:0005524">
    <property type="term" value="F:ATP binding"/>
    <property type="evidence" value="ECO:0007669"/>
    <property type="project" value="UniProtKB-KW"/>
</dbReference>
<evidence type="ECO:0000256" key="2">
    <source>
        <dbReference type="ARBA" id="ARBA00022527"/>
    </source>
</evidence>
<dbReference type="InterPro" id="IPR011006">
    <property type="entry name" value="CheY-like_superfamily"/>
</dbReference>
<feature type="compositionally biased region" description="Polar residues" evidence="11">
    <location>
        <begin position="410"/>
        <end position="437"/>
    </location>
</feature>
<dbReference type="GO" id="GO:0045944">
    <property type="term" value="P:positive regulation of transcription by RNA polymerase II"/>
    <property type="evidence" value="ECO:0007669"/>
    <property type="project" value="EnsemblFungi"/>
</dbReference>
<evidence type="ECO:0000259" key="13">
    <source>
        <dbReference type="PROSITE" id="PS50110"/>
    </source>
</evidence>
<dbReference type="CDD" id="cd05611">
    <property type="entry name" value="STKc_Rim15_like"/>
    <property type="match status" value="1"/>
</dbReference>
<dbReference type="Gene3D" id="3.30.450.20">
    <property type="entry name" value="PAS domain"/>
    <property type="match status" value="1"/>
</dbReference>
<dbReference type="GO" id="GO:0005737">
    <property type="term" value="C:cytoplasm"/>
    <property type="evidence" value="ECO:0007669"/>
    <property type="project" value="EnsemblFungi"/>
</dbReference>
<evidence type="ECO:0000256" key="8">
    <source>
        <dbReference type="ARBA" id="ARBA00047899"/>
    </source>
</evidence>
<organism evidence="15 16">
    <name type="scientific">Huiozyma naganishii (strain ATCC MYA-139 / BCRC 22969 / CBS 8797 / KCTC 17520 / NBRC 10181 / NCYC 3082 / Yp74L-3)</name>
    <name type="common">Yeast</name>
    <name type="synonym">Kazachstania naganishii</name>
    <dbReference type="NCBI Taxonomy" id="1071383"/>
    <lineage>
        <taxon>Eukaryota</taxon>
        <taxon>Fungi</taxon>
        <taxon>Dikarya</taxon>
        <taxon>Ascomycota</taxon>
        <taxon>Saccharomycotina</taxon>
        <taxon>Saccharomycetes</taxon>
        <taxon>Saccharomycetales</taxon>
        <taxon>Saccharomycetaceae</taxon>
        <taxon>Huiozyma</taxon>
    </lineage>
</organism>
<evidence type="ECO:0000256" key="9">
    <source>
        <dbReference type="ARBA" id="ARBA00048679"/>
    </source>
</evidence>
<dbReference type="GO" id="GO:0004674">
    <property type="term" value="F:protein serine/threonine kinase activity"/>
    <property type="evidence" value="ECO:0007669"/>
    <property type="project" value="UniProtKB-KW"/>
</dbReference>
<evidence type="ECO:0000256" key="4">
    <source>
        <dbReference type="ARBA" id="ARBA00022679"/>
    </source>
</evidence>
<dbReference type="GO" id="GO:1903452">
    <property type="term" value="P:positive regulation of G1 to G0 transition"/>
    <property type="evidence" value="ECO:0007669"/>
    <property type="project" value="EnsemblFungi"/>
</dbReference>
<evidence type="ECO:0000256" key="7">
    <source>
        <dbReference type="ARBA" id="ARBA00022840"/>
    </source>
</evidence>
<feature type="region of interest" description="Disordered" evidence="11">
    <location>
        <begin position="507"/>
        <end position="527"/>
    </location>
</feature>
<dbReference type="eggNOG" id="KOG0605">
    <property type="taxonomic scope" value="Eukaryota"/>
</dbReference>
<dbReference type="STRING" id="1071383.J7S6U4"/>
<feature type="compositionally biased region" description="Polar residues" evidence="11">
    <location>
        <begin position="510"/>
        <end position="527"/>
    </location>
</feature>
<dbReference type="SUPFAM" id="SSF56112">
    <property type="entry name" value="Protein kinase-like (PK-like)"/>
    <property type="match status" value="1"/>
</dbReference>
<dbReference type="KEGG" id="kng:KNAG_0E03200"/>
<keyword evidence="5" id="KW-0547">Nucleotide-binding</keyword>
<dbReference type="SMART" id="SM00448">
    <property type="entry name" value="REC"/>
    <property type="match status" value="1"/>
</dbReference>
<name>J7S6U4_HUIN7</name>
<dbReference type="RefSeq" id="XP_022464825.1">
    <property type="nucleotide sequence ID" value="XM_022608316.1"/>
</dbReference>
<dbReference type="PROSITE" id="PS51285">
    <property type="entry name" value="AGC_KINASE_CTER"/>
    <property type="match status" value="1"/>
</dbReference>
<feature type="domain" description="AGC-kinase C-terminal" evidence="14">
    <location>
        <begin position="1010"/>
        <end position="1071"/>
    </location>
</feature>
<dbReference type="SMART" id="SM00220">
    <property type="entry name" value="S_TKc"/>
    <property type="match status" value="1"/>
</dbReference>
<dbReference type="OMA" id="HNRRFVG"/>
<evidence type="ECO:0000256" key="6">
    <source>
        <dbReference type="ARBA" id="ARBA00022777"/>
    </source>
</evidence>
<dbReference type="InterPro" id="IPR050236">
    <property type="entry name" value="Ser_Thr_kinase_AGC"/>
</dbReference>
<keyword evidence="3" id="KW-0597">Phosphoprotein</keyword>
<dbReference type="HOGENOM" id="CLU_000709_4_2_1"/>
<feature type="region of interest" description="Disordered" evidence="11">
    <location>
        <begin position="1194"/>
        <end position="1232"/>
    </location>
</feature>
<accession>J7S6U4</accession>
<evidence type="ECO:0000256" key="1">
    <source>
        <dbReference type="ARBA" id="ARBA00012513"/>
    </source>
</evidence>
<dbReference type="PANTHER" id="PTHR24356:SF1">
    <property type="entry name" value="SERINE_THREONINE-PROTEIN KINASE GREATWALL"/>
    <property type="match status" value="1"/>
</dbReference>
<keyword evidence="4" id="KW-0808">Transferase</keyword>
<reference evidence="15 16" key="1">
    <citation type="journal article" date="2011" name="Proc. Natl. Acad. Sci. U.S.A.">
        <title>Evolutionary erosion of yeast sex chromosomes by mating-type switching accidents.</title>
        <authorList>
            <person name="Gordon J.L."/>
            <person name="Armisen D."/>
            <person name="Proux-Wera E."/>
            <person name="Oheigeartaigh S.S."/>
            <person name="Byrne K.P."/>
            <person name="Wolfe K.H."/>
        </authorList>
    </citation>
    <scope>NUCLEOTIDE SEQUENCE [LARGE SCALE GENOMIC DNA]</scope>
    <source>
        <strain evidence="16">ATCC MYA-139 / BCRC 22969 / CBS 8797 / CCRC 22969 / KCTC 17520 / NBRC 10181 / NCYC 3082</strain>
    </source>
</reference>
<dbReference type="FunFam" id="3.30.200.20:FF:001008">
    <property type="entry name" value="Serine/threonine-protein kinase cek1"/>
    <property type="match status" value="1"/>
</dbReference>
<dbReference type="InterPro" id="IPR000719">
    <property type="entry name" value="Prot_kinase_dom"/>
</dbReference>
<dbReference type="PROSITE" id="PS50110">
    <property type="entry name" value="RESPONSE_REGULATORY"/>
    <property type="match status" value="1"/>
</dbReference>
<dbReference type="InterPro" id="IPR011009">
    <property type="entry name" value="Kinase-like_dom_sf"/>
</dbReference>
<feature type="compositionally biased region" description="Low complexity" evidence="11">
    <location>
        <begin position="1205"/>
        <end position="1219"/>
    </location>
</feature>
<feature type="domain" description="Protein kinase" evidence="12">
    <location>
        <begin position="572"/>
        <end position="1009"/>
    </location>
</feature>
<evidence type="ECO:0000256" key="3">
    <source>
        <dbReference type="ARBA" id="ARBA00022553"/>
    </source>
</evidence>
<dbReference type="GeneID" id="34526279"/>
<protein>
    <recommendedName>
        <fullName evidence="1">non-specific serine/threonine protein kinase</fullName>
        <ecNumber evidence="1">2.7.11.1</ecNumber>
    </recommendedName>
</protein>
<dbReference type="PROSITE" id="PS00108">
    <property type="entry name" value="PROTEIN_KINASE_ST"/>
    <property type="match status" value="1"/>
</dbReference>
<dbReference type="Pfam" id="PF00069">
    <property type="entry name" value="Pkinase"/>
    <property type="match status" value="2"/>
</dbReference>
<dbReference type="GO" id="GO:1901992">
    <property type="term" value="P:positive regulation of mitotic cell cycle phase transition"/>
    <property type="evidence" value="ECO:0007669"/>
    <property type="project" value="EnsemblFungi"/>
</dbReference>
<feature type="region of interest" description="Disordered" evidence="11">
    <location>
        <begin position="1133"/>
        <end position="1164"/>
    </location>
</feature>
<dbReference type="Gene3D" id="3.40.50.2300">
    <property type="match status" value="1"/>
</dbReference>
<evidence type="ECO:0000256" key="5">
    <source>
        <dbReference type="ARBA" id="ARBA00022741"/>
    </source>
</evidence>
<evidence type="ECO:0000259" key="12">
    <source>
        <dbReference type="PROSITE" id="PS50011"/>
    </source>
</evidence>
<proteinExistence type="predicted"/>
<evidence type="ECO:0000256" key="11">
    <source>
        <dbReference type="SAM" id="MobiDB-lite"/>
    </source>
</evidence>
<keyword evidence="7" id="KW-0067">ATP-binding</keyword>
<dbReference type="GO" id="GO:0051321">
    <property type="term" value="P:meiotic cell cycle"/>
    <property type="evidence" value="ECO:0007669"/>
    <property type="project" value="EnsemblFungi"/>
</dbReference>
<feature type="region of interest" description="Disordered" evidence="11">
    <location>
        <begin position="401"/>
        <end position="466"/>
    </location>
</feature>
<dbReference type="GO" id="GO:0070301">
    <property type="term" value="P:cellular response to hydrogen peroxide"/>
    <property type="evidence" value="ECO:0007669"/>
    <property type="project" value="EnsemblFungi"/>
</dbReference>
<dbReference type="PANTHER" id="PTHR24356">
    <property type="entry name" value="SERINE/THREONINE-PROTEIN KINASE"/>
    <property type="match status" value="1"/>
</dbReference>
<dbReference type="OrthoDB" id="162894at2759"/>
<keyword evidence="6" id="KW-0418">Kinase</keyword>
<dbReference type="Gene3D" id="1.10.510.10">
    <property type="entry name" value="Transferase(Phosphotransferase) domain 1"/>
    <property type="match status" value="2"/>
</dbReference>
<dbReference type="GO" id="GO:0010508">
    <property type="term" value="P:positive regulation of autophagy"/>
    <property type="evidence" value="ECO:0007669"/>
    <property type="project" value="EnsemblFungi"/>
</dbReference>
<evidence type="ECO:0000259" key="14">
    <source>
        <dbReference type="PROSITE" id="PS51285"/>
    </source>
</evidence>
<gene>
    <name evidence="15" type="primary">KNAG0E03200</name>
    <name evidence="15" type="ordered locus">KNAG_0E03200</name>
</gene>
<dbReference type="SUPFAM" id="SSF52172">
    <property type="entry name" value="CheY-like"/>
    <property type="match status" value="1"/>
</dbReference>
<dbReference type="GO" id="GO:0006995">
    <property type="term" value="P:cellular response to nitrogen starvation"/>
    <property type="evidence" value="ECO:0007669"/>
    <property type="project" value="EnsemblFungi"/>
</dbReference>
<dbReference type="GO" id="GO:0000160">
    <property type="term" value="P:phosphorelay signal transduction system"/>
    <property type="evidence" value="ECO:0007669"/>
    <property type="project" value="InterPro"/>
</dbReference>
<dbReference type="Proteomes" id="UP000006310">
    <property type="component" value="Chromosome 5"/>
</dbReference>
<dbReference type="PROSITE" id="PS50011">
    <property type="entry name" value="PROTEIN_KINASE_DOM"/>
    <property type="match status" value="1"/>
</dbReference>
<feature type="compositionally biased region" description="Gly residues" evidence="11">
    <location>
        <begin position="831"/>
        <end position="841"/>
    </location>
</feature>
<feature type="compositionally biased region" description="Low complexity" evidence="11">
    <location>
        <begin position="739"/>
        <end position="754"/>
    </location>
</feature>